<evidence type="ECO:0000313" key="2">
    <source>
        <dbReference type="EMBL" id="TNN13020.1"/>
    </source>
</evidence>
<keyword evidence="3" id="KW-1185">Reference proteome</keyword>
<name>A0A4Z2DA16_SCHJA</name>
<protein>
    <submittedName>
        <fullName evidence="2">Uncharacterized protein</fullName>
    </submittedName>
</protein>
<organism evidence="2 3">
    <name type="scientific">Schistosoma japonicum</name>
    <name type="common">Blood fluke</name>
    <dbReference type="NCBI Taxonomy" id="6182"/>
    <lineage>
        <taxon>Eukaryota</taxon>
        <taxon>Metazoa</taxon>
        <taxon>Spiralia</taxon>
        <taxon>Lophotrochozoa</taxon>
        <taxon>Platyhelminthes</taxon>
        <taxon>Trematoda</taxon>
        <taxon>Digenea</taxon>
        <taxon>Strigeidida</taxon>
        <taxon>Schistosomatoidea</taxon>
        <taxon>Schistosomatidae</taxon>
        <taxon>Schistosoma</taxon>
    </lineage>
</organism>
<dbReference type="OrthoDB" id="6227234at2759"/>
<dbReference type="Gene3D" id="2.60.40.640">
    <property type="match status" value="1"/>
</dbReference>
<accession>A0A4Z2DA16</accession>
<comment type="caution">
    <text evidence="2">The sequence shown here is derived from an EMBL/GenBank/DDBJ whole genome shotgun (WGS) entry which is preliminary data.</text>
</comment>
<reference evidence="2 3" key="1">
    <citation type="submission" date="2019-03" db="EMBL/GenBank/DDBJ databases">
        <title>An improved genome assembly of the fluke Schistosoma japonicum.</title>
        <authorList>
            <person name="Hu W."/>
            <person name="Luo F."/>
            <person name="Yin M."/>
            <person name="Mo X."/>
            <person name="Sun C."/>
            <person name="Wu Q."/>
            <person name="Zhu B."/>
            <person name="Xiang M."/>
            <person name="Wang J."/>
            <person name="Wang Y."/>
            <person name="Zhang T."/>
            <person name="Xu B."/>
            <person name="Zheng H."/>
            <person name="Feng Z."/>
        </authorList>
    </citation>
    <scope>NUCLEOTIDE SEQUENCE [LARGE SCALE GENOMIC DNA]</scope>
    <source>
        <strain evidence="2">HuSjv2</strain>
        <tissue evidence="2">Worms</tissue>
    </source>
</reference>
<evidence type="ECO:0000256" key="1">
    <source>
        <dbReference type="SAM" id="MobiDB-lite"/>
    </source>
</evidence>
<gene>
    <name evidence="2" type="ORF">EWB00_003225</name>
</gene>
<evidence type="ECO:0000313" key="3">
    <source>
        <dbReference type="Proteomes" id="UP000311919"/>
    </source>
</evidence>
<dbReference type="InterPro" id="IPR014752">
    <property type="entry name" value="Arrestin-like_C"/>
</dbReference>
<dbReference type="Proteomes" id="UP000311919">
    <property type="component" value="Unassembled WGS sequence"/>
</dbReference>
<proteinExistence type="predicted"/>
<dbReference type="AlphaFoldDB" id="A0A4Z2DA16"/>
<dbReference type="EMBL" id="SKCS01000201">
    <property type="protein sequence ID" value="TNN13020.1"/>
    <property type="molecule type" value="Genomic_DNA"/>
</dbReference>
<sequence length="742" mass="83853">MMLKNTKDLSQKDRRNSFYEYPVIKQNTKITRAGSYNGVDSSSYENGSGDYNSNNYRHFPRFKPSNDKVGNDYQSGSQSTSPINRHFSPVAIASSTPKLNHKIPTIMNMTDSSVVTGNSYEVSADGMNNSSIIHNGPFSPRNATPTAETSAIDDSPSLMRSSAMPSTGIRTIQTPSKEVTYGNQYKMRSEKYLESSNVVIVHAEDMPDSHKDIYPRFTENLINSYKNHNITDSPVMSNKPKLQLVYAKPPKLRRDLMNDSNYDEVTHVKMSSAPITQSSPTYENCFVIKKLNINDVPEQKIASVSNQFGELNDSVDRIIIRLFDSAVVPGGALRGVVYISNKEPIKLHTLTVTTEMITKSVSSDEKQDMEKRIPIAYTVLSDEASVGRRNPIRKFTYQQPEFMQSPIKEVNLDNPCFKPFIGPVLLAPGDHAIPFAFPLESDAHPSILLRGKVGISSEVEIVHRYYVYATMRMSQPNKNNPVTVSSDNLNIKVLSCGPLDYTLPNGDRIPAIMKTFTMENRQMLIQFENIIFQDSDDINIYIFTDEPAGIRYAEAYLLRIFHIPGLKVSDTKALYKLKKYPPNVFIDAHTAKTPFTENLPLPYSEAAEIESGRLFSNSQFVPSHYRDFRVSCESLNSSEHLQRSLQLDSCRDLPRDARKAGCHLTLSIPINSVPQSCLEALKITYYVRVLIHDKRKVMAYSLPISVVEQRSKDYKMRYLGEGNHIFDPEYLKLKRDHRCSVS</sequence>
<feature type="region of interest" description="Disordered" evidence="1">
    <location>
        <begin position="136"/>
        <end position="165"/>
    </location>
</feature>